<geneLocation type="plasmid" evidence="5 6">
    <name>pYZ3</name>
</geneLocation>
<dbReference type="InterPro" id="IPR036979">
    <property type="entry name" value="CM_dom_sf"/>
</dbReference>
<keyword evidence="2" id="KW-0413">Isomerase</keyword>
<evidence type="ECO:0000313" key="6">
    <source>
        <dbReference type="Proteomes" id="UP000077405"/>
    </source>
</evidence>
<dbReference type="GO" id="GO:0016835">
    <property type="term" value="F:carbon-oxygen lyase activity"/>
    <property type="evidence" value="ECO:0007669"/>
    <property type="project" value="InterPro"/>
</dbReference>
<dbReference type="InterPro" id="IPR002701">
    <property type="entry name" value="CM_II_prokaryot"/>
</dbReference>
<dbReference type="PROSITE" id="PS51168">
    <property type="entry name" value="CHORISMATE_MUT_2"/>
    <property type="match status" value="1"/>
</dbReference>
<dbReference type="InterPro" id="IPR008241">
    <property type="entry name" value="Isochorismate_pyruvate-lyase"/>
</dbReference>
<feature type="domain" description="Chorismate mutase" evidence="4">
    <location>
        <begin position="29"/>
        <end position="119"/>
    </location>
</feature>
<dbReference type="InterPro" id="IPR036263">
    <property type="entry name" value="Chorismate_II_sf"/>
</dbReference>
<protein>
    <recommendedName>
        <fullName evidence="1">chorismate mutase</fullName>
        <ecNumber evidence="1">5.4.99.5</ecNumber>
    </recommendedName>
</protein>
<evidence type="ECO:0000256" key="3">
    <source>
        <dbReference type="SAM" id="MobiDB-lite"/>
    </source>
</evidence>
<dbReference type="NCBIfam" id="NF005475">
    <property type="entry name" value="PRK07075.1"/>
    <property type="match status" value="1"/>
</dbReference>
<proteinExistence type="predicted"/>
<dbReference type="GO" id="GO:0046417">
    <property type="term" value="P:chorismate metabolic process"/>
    <property type="evidence" value="ECO:0007669"/>
    <property type="project" value="InterPro"/>
</dbReference>
<dbReference type="SUPFAM" id="SSF48600">
    <property type="entry name" value="Chorismate mutase II"/>
    <property type="match status" value="1"/>
</dbReference>
<gene>
    <name evidence="5" type="ORF">A6A40_22490</name>
</gene>
<evidence type="ECO:0000256" key="2">
    <source>
        <dbReference type="ARBA" id="ARBA00023235"/>
    </source>
</evidence>
<dbReference type="PANTHER" id="PTHR38041">
    <property type="entry name" value="CHORISMATE MUTASE"/>
    <property type="match status" value="1"/>
</dbReference>
<dbReference type="InterPro" id="IPR051331">
    <property type="entry name" value="Chorismate_mutase-related"/>
</dbReference>
<dbReference type="NCBIfam" id="TIGR01803">
    <property type="entry name" value="CM-like"/>
    <property type="match status" value="1"/>
</dbReference>
<dbReference type="KEGG" id="ahu:A6A40_22490"/>
<evidence type="ECO:0000313" key="5">
    <source>
        <dbReference type="EMBL" id="AWB07979.1"/>
    </source>
</evidence>
<dbReference type="EC" id="5.4.99.5" evidence="1"/>
<dbReference type="Proteomes" id="UP000077405">
    <property type="component" value="Plasmid pYZ3"/>
</dbReference>
<dbReference type="GO" id="GO:0004106">
    <property type="term" value="F:chorismate mutase activity"/>
    <property type="evidence" value="ECO:0007669"/>
    <property type="project" value="UniProtKB-EC"/>
</dbReference>
<sequence>MTEQPNDTSPIVPSPILTPETLGLRAASPDACRDLGDVRQAIDRIDETIVGLLGLRLGYVLTAARFKPDAASIPAPERVAAMLPERRRWAERHGLDPDFVVPLFSQIIQWFIQRQVAHWTRERSGGASGADQAPPSTPSSRA</sequence>
<reference evidence="5 6" key="1">
    <citation type="submission" date="2018-04" db="EMBL/GenBank/DDBJ databases">
        <title>Complete genome sequence of the nitrogen-fixing bacterium Azospirillum humicireducens type strain SgZ-5.</title>
        <authorList>
            <person name="Yu Z."/>
        </authorList>
    </citation>
    <scope>NUCLEOTIDE SEQUENCE [LARGE SCALE GENOMIC DNA]</scope>
    <source>
        <strain evidence="5 6">SgZ-5</strain>
        <plasmid evidence="5 6">pYZ3</plasmid>
    </source>
</reference>
<dbReference type="SMART" id="SM00830">
    <property type="entry name" value="CM_2"/>
    <property type="match status" value="1"/>
</dbReference>
<organism evidence="5 6">
    <name type="scientific">Azospirillum humicireducens</name>
    <dbReference type="NCBI Taxonomy" id="1226968"/>
    <lineage>
        <taxon>Bacteria</taxon>
        <taxon>Pseudomonadati</taxon>
        <taxon>Pseudomonadota</taxon>
        <taxon>Alphaproteobacteria</taxon>
        <taxon>Rhodospirillales</taxon>
        <taxon>Azospirillaceae</taxon>
        <taxon>Azospirillum</taxon>
    </lineage>
</organism>
<dbReference type="Pfam" id="PF01817">
    <property type="entry name" value="CM_2"/>
    <property type="match status" value="1"/>
</dbReference>
<feature type="region of interest" description="Disordered" evidence="3">
    <location>
        <begin position="122"/>
        <end position="142"/>
    </location>
</feature>
<keyword evidence="6" id="KW-1185">Reference proteome</keyword>
<keyword evidence="5" id="KW-0614">Plasmid</keyword>
<evidence type="ECO:0000259" key="4">
    <source>
        <dbReference type="PROSITE" id="PS51168"/>
    </source>
</evidence>
<keyword evidence="5" id="KW-0670">Pyruvate</keyword>
<dbReference type="PANTHER" id="PTHR38041:SF1">
    <property type="entry name" value="CHORISMATE MUTASE"/>
    <property type="match status" value="1"/>
</dbReference>
<keyword evidence="5" id="KW-0456">Lyase</keyword>
<evidence type="ECO:0000256" key="1">
    <source>
        <dbReference type="ARBA" id="ARBA00012404"/>
    </source>
</evidence>
<dbReference type="Gene3D" id="1.20.59.10">
    <property type="entry name" value="Chorismate mutase"/>
    <property type="match status" value="1"/>
</dbReference>
<dbReference type="AlphaFoldDB" id="A0A2R4VU60"/>
<dbReference type="GO" id="GO:0009697">
    <property type="term" value="P:salicylic acid biosynthetic process"/>
    <property type="evidence" value="ECO:0007669"/>
    <property type="project" value="InterPro"/>
</dbReference>
<dbReference type="EMBL" id="CP028904">
    <property type="protein sequence ID" value="AWB07979.1"/>
    <property type="molecule type" value="Genomic_DNA"/>
</dbReference>
<dbReference type="OrthoDB" id="514491at2"/>
<accession>A0A2R4VU60</accession>
<name>A0A2R4VU60_9PROT</name>